<evidence type="ECO:0000313" key="2">
    <source>
        <dbReference type="EMBL" id="AZS40046.1"/>
    </source>
</evidence>
<feature type="region of interest" description="Disordered" evidence="1">
    <location>
        <begin position="105"/>
        <end position="132"/>
    </location>
</feature>
<sequence>MARGAGSISLLIDSPLRDLALAMRAVPTDVKKEIGSQTKKAGKPIWFEETRGRAATRIQQRVLVNSADVSVTARNITFKAGGKGRLSSGTEVPRLARSAEFGMNPGKQIASKSKKGKAYTRSAGNAFGPNRRAGNVAYPAAREAIPRVASLWVQTARRSIHEAIEEVS</sequence>
<dbReference type="EMBL" id="CP031422">
    <property type="protein sequence ID" value="AZS40046.1"/>
    <property type="molecule type" value="Genomic_DNA"/>
</dbReference>
<evidence type="ECO:0000256" key="1">
    <source>
        <dbReference type="SAM" id="MobiDB-lite"/>
    </source>
</evidence>
<organism evidence="2 3">
    <name type="scientific">Microbacterium oxydans</name>
    <dbReference type="NCBI Taxonomy" id="82380"/>
    <lineage>
        <taxon>Bacteria</taxon>
        <taxon>Bacillati</taxon>
        <taxon>Actinomycetota</taxon>
        <taxon>Actinomycetes</taxon>
        <taxon>Micrococcales</taxon>
        <taxon>Microbacteriaceae</taxon>
        <taxon>Microbacterium</taxon>
    </lineage>
</organism>
<proteinExistence type="predicted"/>
<evidence type="ECO:0000313" key="3">
    <source>
        <dbReference type="Proteomes" id="UP000274841"/>
    </source>
</evidence>
<reference evidence="2 3" key="1">
    <citation type="submission" date="2018-08" db="EMBL/GenBank/DDBJ databases">
        <title>Microbacterium oxydans strain HG3.</title>
        <authorList>
            <person name="ORTET P."/>
        </authorList>
    </citation>
    <scope>NUCLEOTIDE SEQUENCE [LARGE SCALE GENOMIC DNA]</scope>
    <source>
        <strain evidence="2 3">HG3</strain>
    </source>
</reference>
<dbReference type="Proteomes" id="UP000274841">
    <property type="component" value="Chromosome"/>
</dbReference>
<dbReference type="RefSeq" id="WP_127012001.1">
    <property type="nucleotide sequence ID" value="NZ_CP031422.1"/>
</dbReference>
<evidence type="ECO:0008006" key="4">
    <source>
        <dbReference type="Google" id="ProtNLM"/>
    </source>
</evidence>
<name>A0A3S9WIY7_9MICO</name>
<protein>
    <recommendedName>
        <fullName evidence="4">HK97 gp10 family phage protein</fullName>
    </recommendedName>
</protein>
<gene>
    <name evidence="2" type="ORF">CVS54_01368</name>
</gene>
<dbReference type="AlphaFoldDB" id="A0A3S9WIY7"/>
<accession>A0A3S9WIY7</accession>
<dbReference type="KEGG" id="moy:CVS54_01368"/>